<evidence type="ECO:0000256" key="9">
    <source>
        <dbReference type="SAM" id="MobiDB-lite"/>
    </source>
</evidence>
<dbReference type="CTD" id="393651"/>
<dbReference type="Pfam" id="PF00017">
    <property type="entry name" value="SH2"/>
    <property type="match status" value="1"/>
</dbReference>
<dbReference type="RefSeq" id="XP_026214602.1">
    <property type="nucleotide sequence ID" value="XM_026358817.1"/>
</dbReference>
<dbReference type="FunFam" id="2.30.30.40:FF:000072">
    <property type="entry name" value="Unconventional Myosin IB"/>
    <property type="match status" value="1"/>
</dbReference>
<dbReference type="GeneTree" id="ENSGT00940000157307"/>
<dbReference type="CDD" id="cd09941">
    <property type="entry name" value="SH2_Grb2_like"/>
    <property type="match status" value="1"/>
</dbReference>
<evidence type="ECO:0000256" key="1">
    <source>
        <dbReference type="ARBA" id="ARBA00022443"/>
    </source>
</evidence>
<keyword evidence="1 8" id="KW-0728">SH3 domain</keyword>
<feature type="domain" description="SH2" evidence="10">
    <location>
        <begin position="65"/>
        <end position="158"/>
    </location>
</feature>
<dbReference type="SMART" id="SM00326">
    <property type="entry name" value="SH3"/>
    <property type="match status" value="2"/>
</dbReference>
<evidence type="ECO:0000313" key="12">
    <source>
        <dbReference type="Ensembl" id="ENSATEP00000003563.2"/>
    </source>
</evidence>
<dbReference type="GeneID" id="113161307"/>
<dbReference type="PRINTS" id="PR00401">
    <property type="entry name" value="SH2DOMAIN"/>
</dbReference>
<comment type="function">
    <text evidence="5">Induces bone resorption, acting probably through a signaling cascade which results in the secretion of factor(s) enhancing osteoclast formation and activity.</text>
</comment>
<feature type="region of interest" description="Disordered" evidence="9">
    <location>
        <begin position="158"/>
        <end position="205"/>
    </location>
</feature>
<dbReference type="AlphaFoldDB" id="A0A3Q1HF79"/>
<dbReference type="InterPro" id="IPR043539">
    <property type="entry name" value="Grb2-like"/>
</dbReference>
<feature type="domain" description="SH3" evidence="11">
    <location>
        <begin position="5"/>
        <end position="63"/>
    </location>
</feature>
<keyword evidence="4" id="KW-0449">Lipoprotein</keyword>
<evidence type="ECO:0000256" key="8">
    <source>
        <dbReference type="PROSITE-ProRule" id="PRU00192"/>
    </source>
</evidence>
<evidence type="ECO:0000259" key="10">
    <source>
        <dbReference type="PROSITE" id="PS50001"/>
    </source>
</evidence>
<feature type="compositionally biased region" description="Pro residues" evidence="9">
    <location>
        <begin position="170"/>
        <end position="183"/>
    </location>
</feature>
<evidence type="ECO:0000313" key="13">
    <source>
        <dbReference type="Proteomes" id="UP000265040"/>
    </source>
</evidence>
<dbReference type="Ensembl" id="ENSATET00000003594.3">
    <property type="protein sequence ID" value="ENSATEP00000003563.2"/>
    <property type="gene ID" value="ENSATEG00000002328.3"/>
</dbReference>
<dbReference type="PRINTS" id="PR00499">
    <property type="entry name" value="P67PHOX"/>
</dbReference>
<keyword evidence="2 7" id="KW-0727">SH2 domain</keyword>
<sequence>MHTCLFTMEATAKYDFKATGDDEVSFVQGQQIKILHTTGNWYKAEINGAEGFVPKNFIDFQLPSWYQEDVSRSDAQERLMPQPLGAFLIRARQNAGPGNFSISVRHTKDVQHFKVLRNNRGQYSVWSEKFPSLNQLVDYYEHNSVSKQSQIFLLRAPQQEKGSTHKGSPLPVPPLPKCPPTPSPRKINTSASSASSAPSTPSTPSAPSAMVLVKALYNFHAEEPDELEFSTGDIIQVLDSSDETWWKGQLRGKTGLFPTNYTKPI</sequence>
<evidence type="ECO:0000256" key="2">
    <source>
        <dbReference type="ARBA" id="ARBA00022999"/>
    </source>
</evidence>
<dbReference type="SMART" id="SM00252">
    <property type="entry name" value="SH2"/>
    <property type="match status" value="1"/>
</dbReference>
<dbReference type="SUPFAM" id="SSF55550">
    <property type="entry name" value="SH2 domain"/>
    <property type="match status" value="1"/>
</dbReference>
<keyword evidence="13" id="KW-1185">Reference proteome</keyword>
<dbReference type="InterPro" id="IPR001452">
    <property type="entry name" value="SH3_domain"/>
</dbReference>
<evidence type="ECO:0000259" key="11">
    <source>
        <dbReference type="PROSITE" id="PS50002"/>
    </source>
</evidence>
<dbReference type="InterPro" id="IPR036028">
    <property type="entry name" value="SH3-like_dom_sf"/>
</dbReference>
<keyword evidence="3" id="KW-0040">ANK repeat</keyword>
<evidence type="ECO:0000256" key="4">
    <source>
        <dbReference type="ARBA" id="ARBA00023288"/>
    </source>
</evidence>
<reference evidence="12" key="2">
    <citation type="submission" date="2025-08" db="UniProtKB">
        <authorList>
            <consortium name="Ensembl"/>
        </authorList>
    </citation>
    <scope>IDENTIFICATION</scope>
</reference>
<evidence type="ECO:0000256" key="3">
    <source>
        <dbReference type="ARBA" id="ARBA00023043"/>
    </source>
</evidence>
<dbReference type="PROSITE" id="PS50001">
    <property type="entry name" value="SH2"/>
    <property type="match status" value="1"/>
</dbReference>
<dbReference type="PROSITE" id="PS50002">
    <property type="entry name" value="SH3"/>
    <property type="match status" value="2"/>
</dbReference>
<dbReference type="InParanoid" id="A0A3Q1HF79"/>
<dbReference type="PANTHER" id="PTHR46037">
    <property type="entry name" value="PROTEIN ENHANCER OF SEVENLESS 2B"/>
    <property type="match status" value="1"/>
</dbReference>
<dbReference type="InterPro" id="IPR036860">
    <property type="entry name" value="SH2_dom_sf"/>
</dbReference>
<evidence type="ECO:0000256" key="6">
    <source>
        <dbReference type="ARBA" id="ARBA00040640"/>
    </source>
</evidence>
<evidence type="ECO:0000256" key="5">
    <source>
        <dbReference type="ARBA" id="ARBA00037432"/>
    </source>
</evidence>
<proteinExistence type="predicted"/>
<feature type="compositionally biased region" description="Low complexity" evidence="9">
    <location>
        <begin position="189"/>
        <end position="205"/>
    </location>
</feature>
<dbReference type="Proteomes" id="UP000265040">
    <property type="component" value="Chromosome 1"/>
</dbReference>
<accession>A0A3Q1HF79</accession>
<dbReference type="PRINTS" id="PR00452">
    <property type="entry name" value="SH3DOMAIN"/>
</dbReference>
<dbReference type="SUPFAM" id="SSF50044">
    <property type="entry name" value="SH3-domain"/>
    <property type="match status" value="2"/>
</dbReference>
<dbReference type="Pfam" id="PF00018">
    <property type="entry name" value="SH3_1"/>
    <property type="match status" value="2"/>
</dbReference>
<organism evidence="12 13">
    <name type="scientific">Anabas testudineus</name>
    <name type="common">Climbing perch</name>
    <name type="synonym">Anthias testudineus</name>
    <dbReference type="NCBI Taxonomy" id="64144"/>
    <lineage>
        <taxon>Eukaryota</taxon>
        <taxon>Metazoa</taxon>
        <taxon>Chordata</taxon>
        <taxon>Craniata</taxon>
        <taxon>Vertebrata</taxon>
        <taxon>Euteleostomi</taxon>
        <taxon>Actinopterygii</taxon>
        <taxon>Neopterygii</taxon>
        <taxon>Teleostei</taxon>
        <taxon>Neoteleostei</taxon>
        <taxon>Acanthomorphata</taxon>
        <taxon>Anabantaria</taxon>
        <taxon>Anabantiformes</taxon>
        <taxon>Anabantoidei</taxon>
        <taxon>Anabantidae</taxon>
        <taxon>Anabas</taxon>
    </lineage>
</organism>
<protein>
    <recommendedName>
        <fullName evidence="6">Osteoclast-stimulating factor 1</fullName>
    </recommendedName>
</protein>
<reference evidence="12" key="3">
    <citation type="submission" date="2025-09" db="UniProtKB">
        <authorList>
            <consortium name="Ensembl"/>
        </authorList>
    </citation>
    <scope>IDENTIFICATION</scope>
</reference>
<evidence type="ECO:0000256" key="7">
    <source>
        <dbReference type="PROSITE-ProRule" id="PRU00191"/>
    </source>
</evidence>
<dbReference type="InterPro" id="IPR000980">
    <property type="entry name" value="SH2"/>
</dbReference>
<name>A0A3Q1HF79_ANATE</name>
<feature type="domain" description="SH3" evidence="11">
    <location>
        <begin position="208"/>
        <end position="265"/>
    </location>
</feature>
<reference evidence="12" key="1">
    <citation type="submission" date="2021-04" db="EMBL/GenBank/DDBJ databases">
        <authorList>
            <consortium name="Wellcome Sanger Institute Data Sharing"/>
        </authorList>
    </citation>
    <scope>NUCLEOTIDE SEQUENCE [LARGE SCALE GENOMIC DNA]</scope>
</reference>
<dbReference type="Gene3D" id="3.30.505.10">
    <property type="entry name" value="SH2 domain"/>
    <property type="match status" value="1"/>
</dbReference>
<dbReference type="Gene3D" id="2.30.30.40">
    <property type="entry name" value="SH3 Domains"/>
    <property type="match status" value="2"/>
</dbReference>
<dbReference type="STRING" id="64144.ENSATEP00000003563"/>